<accession>A0AAU8HVC4</accession>
<dbReference type="EMBL" id="CP159485">
    <property type="protein sequence ID" value="XCI29312.1"/>
    <property type="molecule type" value="Genomic_DNA"/>
</dbReference>
<reference evidence="1" key="2">
    <citation type="submission" date="2024-06" db="EMBL/GenBank/DDBJ databases">
        <authorList>
            <person name="Petrova K.O."/>
            <person name="Toshchakov S.V."/>
            <person name="Boltjanskaja Y.V."/>
            <person name="Kevbrin V.V."/>
        </authorList>
    </citation>
    <scope>NUCLEOTIDE SEQUENCE</scope>
    <source>
        <strain evidence="1">Z-710</strain>
    </source>
</reference>
<sequence>MYLSRVEIDTNNRRKIRDLTHLGAYHNWVEKSFPNEISTEIRSRKLWRIDQLRGKRYLLIVSEDKPDLHLLETYGIEDSARTKPYDSFLNNLENGMKARFKTTLNPTISLSNGSNKRGRVLPCISEQDQINYLLARGEKNGFILDEGDFYISERSFEILKKSHKKSLRLSKATYEGVLTIGDVEIFRNTLTKGFGKKKAYGFGMMTVIPEV</sequence>
<dbReference type="Pfam" id="PF08798">
    <property type="entry name" value="CRISPR_assoc"/>
    <property type="match status" value="1"/>
</dbReference>
<dbReference type="AlphaFoldDB" id="A0AAU8HVC4"/>
<dbReference type="SUPFAM" id="SSF117987">
    <property type="entry name" value="CRISPR-associated protein"/>
    <property type="match status" value="2"/>
</dbReference>
<organism evidence="1">
    <name type="scientific">Proteinivorax hydrogeniformans</name>
    <dbReference type="NCBI Taxonomy" id="1826727"/>
    <lineage>
        <taxon>Bacteria</taxon>
        <taxon>Bacillati</taxon>
        <taxon>Bacillota</taxon>
        <taxon>Clostridia</taxon>
        <taxon>Eubacteriales</taxon>
        <taxon>Proteinivoracaceae</taxon>
        <taxon>Proteinivorax</taxon>
    </lineage>
</organism>
<dbReference type="Gene3D" id="3.30.70.1200">
    <property type="entry name" value="Crispr-associated protein, domain 1"/>
    <property type="match status" value="1"/>
</dbReference>
<dbReference type="Gene3D" id="3.30.70.1210">
    <property type="entry name" value="Crispr-associated protein, domain 2"/>
    <property type="match status" value="1"/>
</dbReference>
<dbReference type="SMART" id="SM01101">
    <property type="entry name" value="CRISPR_assoc"/>
    <property type="match status" value="1"/>
</dbReference>
<evidence type="ECO:0000313" key="1">
    <source>
        <dbReference type="EMBL" id="XCI29312.1"/>
    </source>
</evidence>
<dbReference type="RefSeq" id="WP_353893860.1">
    <property type="nucleotide sequence ID" value="NZ_CP159485.1"/>
</dbReference>
<gene>
    <name evidence="1" type="primary">cas6e</name>
    <name evidence="1" type="ORF">PRVXH_000628</name>
</gene>
<dbReference type="CDD" id="cd09727">
    <property type="entry name" value="Cas6_I-E"/>
    <property type="match status" value="1"/>
</dbReference>
<name>A0AAU8HVC4_9FIRM</name>
<dbReference type="InterPro" id="IPR010179">
    <property type="entry name" value="CRISPR-assoc_prot_Cse3"/>
</dbReference>
<protein>
    <submittedName>
        <fullName evidence="1">Type I-E CRISPR-associated protein Cas6/Cse3/CasE</fullName>
    </submittedName>
</protein>
<reference evidence="1" key="1">
    <citation type="journal article" date="2018" name="Antonie Van Leeuwenhoek">
        <title>Proteinivorax hydrogeniformans sp. nov., an anaerobic, haloalkaliphilic bacterium fermenting proteinaceous compounds with high hydrogen production.</title>
        <authorList>
            <person name="Boltyanskaya Y."/>
            <person name="Detkova E."/>
            <person name="Pimenov N."/>
            <person name="Kevbrin V."/>
        </authorList>
    </citation>
    <scope>NUCLEOTIDE SEQUENCE</scope>
    <source>
        <strain evidence="1">Z-710</strain>
    </source>
</reference>
<proteinExistence type="predicted"/>
<dbReference type="NCBIfam" id="TIGR01907">
    <property type="entry name" value="casE_Cse3"/>
    <property type="match status" value="1"/>
</dbReference>